<dbReference type="Proteomes" id="UP000019151">
    <property type="component" value="Plasmid 1"/>
</dbReference>
<feature type="binding site" evidence="1">
    <location>
        <begin position="203"/>
        <end position="204"/>
    </location>
    <ligand>
        <name>substrate</name>
    </ligand>
</feature>
<comment type="similarity">
    <text evidence="1">Belongs to the maleate isomerase family.</text>
</comment>
<evidence type="ECO:0000313" key="2">
    <source>
        <dbReference type="EMBL" id="AHG92782.1"/>
    </source>
</evidence>
<name>W0RQQ1_9BACT</name>
<dbReference type="HOGENOM" id="CLU_068086_0_0_0"/>
<dbReference type="InterPro" id="IPR028615">
    <property type="entry name" value="Maleate_isomerase"/>
</dbReference>
<feature type="active site" description="Nucleophile" evidence="1">
    <location>
        <position position="82"/>
    </location>
</feature>
<dbReference type="InterPro" id="IPR026286">
    <property type="entry name" value="MaiA/AMDase"/>
</dbReference>
<dbReference type="EMBL" id="CP007129">
    <property type="protein sequence ID" value="AHG92782.1"/>
    <property type="molecule type" value="Genomic_DNA"/>
</dbReference>
<gene>
    <name evidence="1" type="primary">maiA</name>
    <name evidence="2" type="ORF">J421_5247</name>
</gene>
<dbReference type="InterPro" id="IPR053714">
    <property type="entry name" value="Iso_Racemase_Enz_sf"/>
</dbReference>
<evidence type="ECO:0000313" key="3">
    <source>
        <dbReference type="Proteomes" id="UP000019151"/>
    </source>
</evidence>
<dbReference type="PANTHER" id="PTHR40267">
    <property type="entry name" value="BLR3294 PROTEIN"/>
    <property type="match status" value="1"/>
</dbReference>
<feature type="binding site" evidence="1">
    <location>
        <begin position="82"/>
        <end position="84"/>
    </location>
    <ligand>
        <name>substrate</name>
    </ligand>
</feature>
<comment type="subunit">
    <text evidence="1">Homodimer.</text>
</comment>
<feature type="active site" description="Proton donor" evidence="1">
    <location>
        <position position="202"/>
    </location>
</feature>
<dbReference type="PIRSF" id="PIRSF015736">
    <property type="entry name" value="MI"/>
    <property type="match status" value="1"/>
</dbReference>
<dbReference type="InParanoid" id="W0RQQ1"/>
<feature type="modified residue" description="S-(2-succinyl)cysteine" evidence="1">
    <location>
        <position position="82"/>
    </location>
</feature>
<feature type="binding site" evidence="1">
    <location>
        <position position="170"/>
    </location>
    <ligand>
        <name>substrate</name>
    </ligand>
</feature>
<dbReference type="Gene3D" id="3.40.50.12500">
    <property type="match status" value="1"/>
</dbReference>
<dbReference type="EC" id="5.2.1.1" evidence="1"/>
<sequence length="272" mass="28526">MSTVPPYRVGLIVPSSNVTMETEVPALLRAYEAAAGVAFTFHGARMRMKKVTAEALLAMDREGAACAAYLADAQCDVQAYACLVAVMVQGPRAHEAVAERLHASAAESGWAAPIVTSAGALVDEIRAAGYARVALVAPYVPELTRIVVSYIEASAGVEVVDAISLSVSDNCEVGRLPQQDLVDLSATRLDVRRADAVVLSSCVQMPSLRALQPAEARVGLPCLSAAAATTRSILRALQLDPAIPGFGSFLARPAAPVPSYDALATRPREVTR</sequence>
<dbReference type="PATRIC" id="fig|861299.3.peg.5305"/>
<comment type="catalytic activity">
    <reaction evidence="1">
        <text>maleate = fumarate</text>
        <dbReference type="Rhea" id="RHEA:13169"/>
        <dbReference type="ChEBI" id="CHEBI:29806"/>
        <dbReference type="ChEBI" id="CHEBI:30780"/>
        <dbReference type="EC" id="5.2.1.1"/>
    </reaction>
</comment>
<feature type="binding site" evidence="1">
    <location>
        <position position="139"/>
    </location>
    <ligand>
        <name>substrate</name>
    </ligand>
</feature>
<geneLocation type="plasmid" evidence="2 3">
    <name>1</name>
</geneLocation>
<organism evidence="2 3">
    <name type="scientific">Gemmatirosa kalamazoonensis</name>
    <dbReference type="NCBI Taxonomy" id="861299"/>
    <lineage>
        <taxon>Bacteria</taxon>
        <taxon>Pseudomonadati</taxon>
        <taxon>Gemmatimonadota</taxon>
        <taxon>Gemmatimonadia</taxon>
        <taxon>Gemmatimonadales</taxon>
        <taxon>Gemmatimonadaceae</taxon>
        <taxon>Gemmatirosa</taxon>
    </lineage>
</organism>
<reference evidence="2 3" key="1">
    <citation type="journal article" date="2014" name="Genome Announc.">
        <title>Genome Sequence and Methylome of Soil Bacterium Gemmatirosa kalamazoonensis KBS708T, a Member of the Rarely Cultivated Gemmatimonadetes Phylum.</title>
        <authorList>
            <person name="Debruyn J.M."/>
            <person name="Radosevich M."/>
            <person name="Wommack K.E."/>
            <person name="Polson S.W."/>
            <person name="Hauser L.J."/>
            <person name="Fawaz M.N."/>
            <person name="Korlach J."/>
            <person name="Tsai Y.C."/>
        </authorList>
    </citation>
    <scope>NUCLEOTIDE SEQUENCE [LARGE SCALE GENOMIC DNA]</scope>
    <source>
        <strain evidence="2 3">KBS708</strain>
        <plasmid evidence="3">Plasmid 1</plasmid>
    </source>
</reference>
<protein>
    <recommendedName>
        <fullName evidence="1">Maleate isomerase</fullName>
        <ecNumber evidence="1">5.2.1.1</ecNumber>
    </recommendedName>
    <alternativeName>
        <fullName evidence="1">Maleate cis-trans isomerase</fullName>
    </alternativeName>
</protein>
<proteinExistence type="inferred from homology"/>
<dbReference type="RefSeq" id="WP_025414109.1">
    <property type="nucleotide sequence ID" value="NZ_CP007129.1"/>
</dbReference>
<accession>W0RQQ1</accession>
<keyword evidence="2" id="KW-0614">Plasmid</keyword>
<comment type="miscellaneous">
    <text evidence="1">Reaction is initiated by nucleophilic attack of cysteine at the double bond, yielding a covalent succinylcysteine-like intermediate.</text>
</comment>
<keyword evidence="1" id="KW-0413">Isomerase</keyword>
<dbReference type="KEGG" id="gba:J421_5247"/>
<dbReference type="GO" id="GO:0050076">
    <property type="term" value="F:maleate isomerase activity"/>
    <property type="evidence" value="ECO:0007669"/>
    <property type="project" value="UniProtKB-UniRule"/>
</dbReference>
<evidence type="ECO:0000256" key="1">
    <source>
        <dbReference type="HAMAP-Rule" id="MF_00943"/>
    </source>
</evidence>
<dbReference type="PANTHER" id="PTHR40267:SF1">
    <property type="entry name" value="BLR3294 PROTEIN"/>
    <property type="match status" value="1"/>
</dbReference>
<comment type="function">
    <text evidence="1">Catalyzes cis-trans isomerization of the C2-C3 double bond in maleate to yield fumarate.</text>
</comment>
<dbReference type="Pfam" id="PF17645">
    <property type="entry name" value="Amdase"/>
    <property type="match status" value="1"/>
</dbReference>
<keyword evidence="3" id="KW-1185">Reference proteome</keyword>
<dbReference type="HAMAP" id="MF_00943">
    <property type="entry name" value="Maleate_isomerase"/>
    <property type="match status" value="1"/>
</dbReference>
<feature type="binding site" evidence="1">
    <location>
        <position position="17"/>
    </location>
    <ligand>
        <name>substrate</name>
    </ligand>
</feature>
<dbReference type="AlphaFoldDB" id="W0RQQ1"/>